<reference evidence="4 5" key="1">
    <citation type="submission" date="2015-08" db="EMBL/GenBank/DDBJ databases">
        <authorList>
            <person name="Babu N.S."/>
            <person name="Beckwith C.J."/>
            <person name="Beseler K.G."/>
            <person name="Brison A."/>
            <person name="Carone J.V."/>
            <person name="Caskin T.P."/>
            <person name="Diamond M."/>
            <person name="Durham M.E."/>
            <person name="Foxe J.M."/>
            <person name="Go M."/>
            <person name="Henderson B.A."/>
            <person name="Jones I.B."/>
            <person name="McGettigan J.A."/>
            <person name="Micheletti S.J."/>
            <person name="Nasrallah M.E."/>
            <person name="Ortiz D."/>
            <person name="Piller C.R."/>
            <person name="Privatt S.R."/>
            <person name="Schneider S.L."/>
            <person name="Sharp S."/>
            <person name="Smith T.C."/>
            <person name="Stanton J.D."/>
            <person name="Ullery H.E."/>
            <person name="Wilson R.J."/>
            <person name="Serrano M.G."/>
            <person name="Buck G."/>
            <person name="Lee V."/>
            <person name="Wang Y."/>
            <person name="Carvalho R."/>
            <person name="Voegtly L."/>
            <person name="Shi R."/>
            <person name="Duckworth R."/>
            <person name="Johnson A."/>
            <person name="Loviza R."/>
            <person name="Walstead R."/>
            <person name="Shah Z."/>
            <person name="Kiflezghi M."/>
            <person name="Wade K."/>
            <person name="Ball S.L."/>
            <person name="Bradley K.W."/>
            <person name="Asai D.J."/>
            <person name="Bowman C.A."/>
            <person name="Russell D.A."/>
            <person name="Pope W.H."/>
            <person name="Jacobs-Sera D."/>
            <person name="Hendrix R.W."/>
            <person name="Hatfull G.F."/>
        </authorList>
    </citation>
    <scope>NUCLEOTIDE SEQUENCE [LARGE SCALE GENOMIC DNA]</scope>
    <source>
        <strain evidence="4 5">DSM 27648</strain>
    </source>
</reference>
<evidence type="ECO:0000256" key="1">
    <source>
        <dbReference type="ARBA" id="ARBA00022729"/>
    </source>
</evidence>
<dbReference type="Gene3D" id="2.70.70.10">
    <property type="entry name" value="Glucose Permease (Domain IIA)"/>
    <property type="match status" value="1"/>
</dbReference>
<dbReference type="GO" id="GO:0004222">
    <property type="term" value="F:metalloendopeptidase activity"/>
    <property type="evidence" value="ECO:0007669"/>
    <property type="project" value="TreeGrafter"/>
</dbReference>
<dbReference type="InterPro" id="IPR016047">
    <property type="entry name" value="M23ase_b-sheet_dom"/>
</dbReference>
<dbReference type="CDD" id="cd12797">
    <property type="entry name" value="M23_peptidase"/>
    <property type="match status" value="1"/>
</dbReference>
<feature type="signal peptide" evidence="2">
    <location>
        <begin position="1"/>
        <end position="27"/>
    </location>
</feature>
<evidence type="ECO:0000313" key="4">
    <source>
        <dbReference type="EMBL" id="AKU96470.1"/>
    </source>
</evidence>
<dbReference type="OrthoDB" id="9784703at2"/>
<dbReference type="EMBL" id="CP012333">
    <property type="protein sequence ID" value="AKU96470.1"/>
    <property type="molecule type" value="Genomic_DNA"/>
</dbReference>
<keyword evidence="5" id="KW-1185">Reference proteome</keyword>
<dbReference type="STRING" id="1391654.AKJ09_03134"/>
<dbReference type="PATRIC" id="fig|1391654.3.peg.3169"/>
<name>A0A0K1PSF2_9BACT</name>
<evidence type="ECO:0000256" key="2">
    <source>
        <dbReference type="SAM" id="SignalP"/>
    </source>
</evidence>
<dbReference type="InterPro" id="IPR050570">
    <property type="entry name" value="Cell_wall_metabolism_enzyme"/>
</dbReference>
<dbReference type="AlphaFoldDB" id="A0A0K1PSF2"/>
<evidence type="ECO:0000313" key="5">
    <source>
        <dbReference type="Proteomes" id="UP000064967"/>
    </source>
</evidence>
<gene>
    <name evidence="4" type="ORF">AKJ09_03134</name>
</gene>
<dbReference type="Pfam" id="PF01551">
    <property type="entry name" value="Peptidase_M23"/>
    <property type="match status" value="1"/>
</dbReference>
<dbReference type="KEGG" id="llu:AKJ09_03134"/>
<dbReference type="InterPro" id="IPR011055">
    <property type="entry name" value="Dup_hybrid_motif"/>
</dbReference>
<feature type="chain" id="PRO_5005466499" evidence="2">
    <location>
        <begin position="28"/>
        <end position="346"/>
    </location>
</feature>
<evidence type="ECO:0000259" key="3">
    <source>
        <dbReference type="Pfam" id="PF01551"/>
    </source>
</evidence>
<dbReference type="Proteomes" id="UP000064967">
    <property type="component" value="Chromosome"/>
</dbReference>
<dbReference type="PANTHER" id="PTHR21666:SF289">
    <property type="entry name" value="L-ALA--D-GLU ENDOPEPTIDASE"/>
    <property type="match status" value="1"/>
</dbReference>
<protein>
    <submittedName>
        <fullName evidence="4">Membrane protein related to metalloendopeptidase</fullName>
    </submittedName>
</protein>
<dbReference type="SUPFAM" id="SSF51261">
    <property type="entry name" value="Duplicated hybrid motif"/>
    <property type="match status" value="1"/>
</dbReference>
<organism evidence="4 5">
    <name type="scientific">Labilithrix luteola</name>
    <dbReference type="NCBI Taxonomy" id="1391654"/>
    <lineage>
        <taxon>Bacteria</taxon>
        <taxon>Pseudomonadati</taxon>
        <taxon>Myxococcota</taxon>
        <taxon>Polyangia</taxon>
        <taxon>Polyangiales</taxon>
        <taxon>Labilitrichaceae</taxon>
        <taxon>Labilithrix</taxon>
    </lineage>
</organism>
<dbReference type="PANTHER" id="PTHR21666">
    <property type="entry name" value="PEPTIDASE-RELATED"/>
    <property type="match status" value="1"/>
</dbReference>
<feature type="domain" description="M23ase beta-sheet core" evidence="3">
    <location>
        <begin position="251"/>
        <end position="340"/>
    </location>
</feature>
<dbReference type="RefSeq" id="WP_146647755.1">
    <property type="nucleotide sequence ID" value="NZ_CP012333.1"/>
</dbReference>
<keyword evidence="1 2" id="KW-0732">Signal</keyword>
<accession>A0A0K1PSF2</accession>
<proteinExistence type="predicted"/>
<sequence length="346" mass="36533">MSLRSLPKGSLALAIALVSGAAVEVHAAPARETKRAEPAPIATTVQAPATPTTDGHLSPALALAALDRRIADLDAEEQISKGELGSLGAKIAEAHTRSLTRGRAFYRLTRAGMLPVGGGFSELVSHALRVERSRRALAADLENEQKLRQRGAELSRALERVARDRIALSSQRTAMDAARVAMDDEARRQSAFDRAFAGDNGPSDFVAVNAGPGAPSDRGQGFASSRGRLLFPLAGRSEVRPTRREGTDGPGLEIKTALGASVRAVFAGRVAFADRYGPYGRLVILDHGDHYYTVSGNLAGIDVKVGDEVSAGERIGTVGDEGKGPTLYFEIRHGTETLAPSPWLGV</sequence>